<keyword evidence="3" id="KW-1185">Reference proteome</keyword>
<name>A0A0R0FPZ6_SOYBN</name>
<proteinExistence type="predicted"/>
<accession>A0A0R0FPZ6</accession>
<gene>
    <name evidence="1" type="ORF">GLYMA_17G178600</name>
</gene>
<dbReference type="InParanoid" id="A0A0R0FPZ6"/>
<reference evidence="1" key="3">
    <citation type="submission" date="2018-07" db="EMBL/GenBank/DDBJ databases">
        <title>WGS assembly of Glycine max.</title>
        <authorList>
            <person name="Schmutz J."/>
            <person name="Cannon S."/>
            <person name="Schlueter J."/>
            <person name="Ma J."/>
            <person name="Mitros T."/>
            <person name="Nelson W."/>
            <person name="Hyten D."/>
            <person name="Song Q."/>
            <person name="Thelen J."/>
            <person name="Cheng J."/>
            <person name="Xu D."/>
            <person name="Hellsten U."/>
            <person name="May G."/>
            <person name="Yu Y."/>
            <person name="Sakurai T."/>
            <person name="Umezawa T."/>
            <person name="Bhattacharyya M."/>
            <person name="Sandhu D."/>
            <person name="Valliyodan B."/>
            <person name="Lindquist E."/>
            <person name="Peto M."/>
            <person name="Grant D."/>
            <person name="Shu S."/>
            <person name="Goodstein D."/>
            <person name="Barry K."/>
            <person name="Futrell-Griggs M."/>
            <person name="Abernathy B."/>
            <person name="Du J."/>
            <person name="Tian Z."/>
            <person name="Zhu L."/>
            <person name="Gill N."/>
            <person name="Joshi T."/>
            <person name="Libault M."/>
            <person name="Sethuraman A."/>
            <person name="Zhang X."/>
            <person name="Shinozaki K."/>
            <person name="Nguyen H."/>
            <person name="Wing R."/>
            <person name="Cregan P."/>
            <person name="Specht J."/>
            <person name="Grimwood J."/>
            <person name="Rokhsar D."/>
            <person name="Stacey G."/>
            <person name="Shoemaker R."/>
            <person name="Jackson S."/>
        </authorList>
    </citation>
    <scope>NUCLEOTIDE SEQUENCE</scope>
    <source>
        <tissue evidence="1">Callus</tissue>
    </source>
</reference>
<sequence length="80" mass="9619">MVVINHGLLIRCKQRECETTIPNIINRCRLSFNQLSNFGMNFVRRQANLITHTLTKALRFYARSQFFNYVPKLYLRFSYE</sequence>
<dbReference type="EMBL" id="CM000850">
    <property type="protein sequence ID" value="KRH04677.1"/>
    <property type="molecule type" value="Genomic_DNA"/>
</dbReference>
<dbReference type="EnsemblPlants" id="KRH04677">
    <property type="protein sequence ID" value="KRH04677"/>
    <property type="gene ID" value="GLYMA_17G178600"/>
</dbReference>
<evidence type="ECO:0000313" key="1">
    <source>
        <dbReference type="EMBL" id="KRH04677.1"/>
    </source>
</evidence>
<evidence type="ECO:0000313" key="2">
    <source>
        <dbReference type="EnsemblPlants" id="KRH04677"/>
    </source>
</evidence>
<dbReference type="Gramene" id="KRH04677">
    <property type="protein sequence ID" value="KRH04677"/>
    <property type="gene ID" value="GLYMA_17G178600"/>
</dbReference>
<evidence type="ECO:0000313" key="3">
    <source>
        <dbReference type="Proteomes" id="UP000008827"/>
    </source>
</evidence>
<organism evidence="1">
    <name type="scientific">Glycine max</name>
    <name type="common">Soybean</name>
    <name type="synonym">Glycine hispida</name>
    <dbReference type="NCBI Taxonomy" id="3847"/>
    <lineage>
        <taxon>Eukaryota</taxon>
        <taxon>Viridiplantae</taxon>
        <taxon>Streptophyta</taxon>
        <taxon>Embryophyta</taxon>
        <taxon>Tracheophyta</taxon>
        <taxon>Spermatophyta</taxon>
        <taxon>Magnoliopsida</taxon>
        <taxon>eudicotyledons</taxon>
        <taxon>Gunneridae</taxon>
        <taxon>Pentapetalae</taxon>
        <taxon>rosids</taxon>
        <taxon>fabids</taxon>
        <taxon>Fabales</taxon>
        <taxon>Fabaceae</taxon>
        <taxon>Papilionoideae</taxon>
        <taxon>50 kb inversion clade</taxon>
        <taxon>NPAAA clade</taxon>
        <taxon>indigoferoid/millettioid clade</taxon>
        <taxon>Phaseoleae</taxon>
        <taxon>Glycine</taxon>
        <taxon>Glycine subgen. Soja</taxon>
    </lineage>
</organism>
<dbReference type="AlphaFoldDB" id="A0A0R0FPZ6"/>
<dbReference type="Proteomes" id="UP000008827">
    <property type="component" value="Chromosome 17"/>
</dbReference>
<reference evidence="1 2" key="1">
    <citation type="journal article" date="2010" name="Nature">
        <title>Genome sequence of the palaeopolyploid soybean.</title>
        <authorList>
            <person name="Schmutz J."/>
            <person name="Cannon S.B."/>
            <person name="Schlueter J."/>
            <person name="Ma J."/>
            <person name="Mitros T."/>
            <person name="Nelson W."/>
            <person name="Hyten D.L."/>
            <person name="Song Q."/>
            <person name="Thelen J.J."/>
            <person name="Cheng J."/>
            <person name="Xu D."/>
            <person name="Hellsten U."/>
            <person name="May G.D."/>
            <person name="Yu Y."/>
            <person name="Sakurai T."/>
            <person name="Umezawa T."/>
            <person name="Bhattacharyya M.K."/>
            <person name="Sandhu D."/>
            <person name="Valliyodan B."/>
            <person name="Lindquist E."/>
            <person name="Peto M."/>
            <person name="Grant D."/>
            <person name="Shu S."/>
            <person name="Goodstein D."/>
            <person name="Barry K."/>
            <person name="Futrell-Griggs M."/>
            <person name="Abernathy B."/>
            <person name="Du J."/>
            <person name="Tian Z."/>
            <person name="Zhu L."/>
            <person name="Gill N."/>
            <person name="Joshi T."/>
            <person name="Libault M."/>
            <person name="Sethuraman A."/>
            <person name="Zhang X.-C."/>
            <person name="Shinozaki K."/>
            <person name="Nguyen H.T."/>
            <person name="Wing R.A."/>
            <person name="Cregan P."/>
            <person name="Specht J."/>
            <person name="Grimwood J."/>
            <person name="Rokhsar D."/>
            <person name="Stacey G."/>
            <person name="Shoemaker R.C."/>
            <person name="Jackson S.A."/>
        </authorList>
    </citation>
    <scope>NUCLEOTIDE SEQUENCE</scope>
    <source>
        <strain evidence="2">cv. Williams 82</strain>
        <tissue evidence="1">Callus</tissue>
    </source>
</reference>
<protein>
    <submittedName>
        <fullName evidence="1 2">Uncharacterized protein</fullName>
    </submittedName>
</protein>
<dbReference type="SMR" id="A0A0R0FPZ6"/>
<reference evidence="2" key="2">
    <citation type="submission" date="2018-02" db="UniProtKB">
        <authorList>
            <consortium name="EnsemblPlants"/>
        </authorList>
    </citation>
    <scope>IDENTIFICATION</scope>
    <source>
        <strain evidence="2">Williams 82</strain>
    </source>
</reference>